<feature type="compositionally biased region" description="Basic and acidic residues" evidence="1">
    <location>
        <begin position="69"/>
        <end position="79"/>
    </location>
</feature>
<proteinExistence type="predicted"/>
<evidence type="ECO:0000313" key="2">
    <source>
        <dbReference type="EMBL" id="CAJ0569544.1"/>
    </source>
</evidence>
<dbReference type="AlphaFoldDB" id="A0AA36FWK5"/>
<keyword evidence="3" id="KW-1185">Reference proteome</keyword>
<feature type="region of interest" description="Disordered" evidence="1">
    <location>
        <begin position="167"/>
        <end position="210"/>
    </location>
</feature>
<feature type="compositionally biased region" description="Basic and acidic residues" evidence="1">
    <location>
        <begin position="109"/>
        <end position="120"/>
    </location>
</feature>
<comment type="caution">
    <text evidence="2">The sequence shown here is derived from an EMBL/GenBank/DDBJ whole genome shotgun (WGS) entry which is preliminary data.</text>
</comment>
<name>A0AA36FWK5_9BILA</name>
<feature type="compositionally biased region" description="Basic residues" evidence="1">
    <location>
        <begin position="184"/>
        <end position="196"/>
    </location>
</feature>
<feature type="non-terminal residue" evidence="2">
    <location>
        <position position="210"/>
    </location>
</feature>
<protein>
    <submittedName>
        <fullName evidence="2">Uncharacterized protein</fullName>
    </submittedName>
</protein>
<gene>
    <name evidence="2" type="ORF">MSPICULIGERA_LOCUS8020</name>
</gene>
<reference evidence="2" key="1">
    <citation type="submission" date="2023-06" db="EMBL/GenBank/DDBJ databases">
        <authorList>
            <person name="Delattre M."/>
        </authorList>
    </citation>
    <scope>NUCLEOTIDE SEQUENCE</scope>
    <source>
        <strain evidence="2">AF72</strain>
    </source>
</reference>
<feature type="region of interest" description="Disordered" evidence="1">
    <location>
        <begin position="1"/>
        <end position="146"/>
    </location>
</feature>
<dbReference type="Proteomes" id="UP001177023">
    <property type="component" value="Unassembled WGS sequence"/>
</dbReference>
<feature type="compositionally biased region" description="Basic and acidic residues" evidence="1">
    <location>
        <begin position="18"/>
        <end position="31"/>
    </location>
</feature>
<feature type="compositionally biased region" description="Polar residues" evidence="1">
    <location>
        <begin position="40"/>
        <end position="50"/>
    </location>
</feature>
<evidence type="ECO:0000313" key="3">
    <source>
        <dbReference type="Proteomes" id="UP001177023"/>
    </source>
</evidence>
<feature type="compositionally biased region" description="Polar residues" evidence="1">
    <location>
        <begin position="168"/>
        <end position="182"/>
    </location>
</feature>
<sequence>MLISNLPVRPDASTQWKKQPDRNHDWGHRESEGEEDVGQSKGSSNENSGGRTKYHKLPKSPGGKKRSKNKGEASREVREGQTVVPRGPDGQTVVPRGPDGMTVTPRAPDVPKEPVKLKDENSDDGDAGSQGQADSDHGPTEFDGDLVPISYLQQHLQPMFEFIKTTKKANTQPNTSRRSLPNISRHKGNRRSRKMGQMHGSLLAHCSSTL</sequence>
<dbReference type="EMBL" id="CATQJA010002048">
    <property type="protein sequence ID" value="CAJ0569544.1"/>
    <property type="molecule type" value="Genomic_DNA"/>
</dbReference>
<evidence type="ECO:0000256" key="1">
    <source>
        <dbReference type="SAM" id="MobiDB-lite"/>
    </source>
</evidence>
<organism evidence="2 3">
    <name type="scientific">Mesorhabditis spiculigera</name>
    <dbReference type="NCBI Taxonomy" id="96644"/>
    <lineage>
        <taxon>Eukaryota</taxon>
        <taxon>Metazoa</taxon>
        <taxon>Ecdysozoa</taxon>
        <taxon>Nematoda</taxon>
        <taxon>Chromadorea</taxon>
        <taxon>Rhabditida</taxon>
        <taxon>Rhabditina</taxon>
        <taxon>Rhabditomorpha</taxon>
        <taxon>Rhabditoidea</taxon>
        <taxon>Rhabditidae</taxon>
        <taxon>Mesorhabditinae</taxon>
        <taxon>Mesorhabditis</taxon>
    </lineage>
</organism>
<accession>A0AA36FWK5</accession>
<feature type="compositionally biased region" description="Basic residues" evidence="1">
    <location>
        <begin position="52"/>
        <end position="68"/>
    </location>
</feature>